<comment type="caution">
    <text evidence="1">The sequence shown here is derived from an EMBL/GenBank/DDBJ whole genome shotgun (WGS) entry which is preliminary data.</text>
</comment>
<evidence type="ECO:0000313" key="2">
    <source>
        <dbReference type="Proteomes" id="UP001056120"/>
    </source>
</evidence>
<organism evidence="1 2">
    <name type="scientific">Smallanthus sonchifolius</name>
    <dbReference type="NCBI Taxonomy" id="185202"/>
    <lineage>
        <taxon>Eukaryota</taxon>
        <taxon>Viridiplantae</taxon>
        <taxon>Streptophyta</taxon>
        <taxon>Embryophyta</taxon>
        <taxon>Tracheophyta</taxon>
        <taxon>Spermatophyta</taxon>
        <taxon>Magnoliopsida</taxon>
        <taxon>eudicotyledons</taxon>
        <taxon>Gunneridae</taxon>
        <taxon>Pentapetalae</taxon>
        <taxon>asterids</taxon>
        <taxon>campanulids</taxon>
        <taxon>Asterales</taxon>
        <taxon>Asteraceae</taxon>
        <taxon>Asteroideae</taxon>
        <taxon>Heliantheae alliance</taxon>
        <taxon>Millerieae</taxon>
        <taxon>Smallanthus</taxon>
    </lineage>
</organism>
<keyword evidence="2" id="KW-1185">Reference proteome</keyword>
<gene>
    <name evidence="1" type="ORF">L1987_21607</name>
</gene>
<evidence type="ECO:0000313" key="1">
    <source>
        <dbReference type="EMBL" id="KAI3805723.1"/>
    </source>
</evidence>
<name>A0ACB9IDH4_9ASTR</name>
<dbReference type="EMBL" id="CM042025">
    <property type="protein sequence ID" value="KAI3805723.1"/>
    <property type="molecule type" value="Genomic_DNA"/>
</dbReference>
<reference evidence="2" key="1">
    <citation type="journal article" date="2022" name="Mol. Ecol. Resour.">
        <title>The genomes of chicory, endive, great burdock and yacon provide insights into Asteraceae palaeo-polyploidization history and plant inulin production.</title>
        <authorList>
            <person name="Fan W."/>
            <person name="Wang S."/>
            <person name="Wang H."/>
            <person name="Wang A."/>
            <person name="Jiang F."/>
            <person name="Liu H."/>
            <person name="Zhao H."/>
            <person name="Xu D."/>
            <person name="Zhang Y."/>
        </authorList>
    </citation>
    <scope>NUCLEOTIDE SEQUENCE [LARGE SCALE GENOMIC DNA]</scope>
    <source>
        <strain evidence="2">cv. Yunnan</strain>
    </source>
</reference>
<sequence length="134" mass="14582">MNHTYFQLGDIGTKNKENTVEELEPTTTQLLKHPLAIVAAVFAAGALSGAAAKTVTAPLDRIKLIMQGSKKALKGNFAQVTYPLDVLRLRLAVDPGYQTMTDLASPRLPATIRRQMQMRGTPYKTVLDAFPGIT</sequence>
<accession>A0ACB9IDH4</accession>
<protein>
    <submittedName>
        <fullName evidence="1">Uncharacterized protein</fullName>
    </submittedName>
</protein>
<proteinExistence type="predicted"/>
<dbReference type="Proteomes" id="UP001056120">
    <property type="component" value="Linkage Group LG08"/>
</dbReference>
<reference evidence="1 2" key="2">
    <citation type="journal article" date="2022" name="Mol. Ecol. Resour.">
        <title>The genomes of chicory, endive, great burdock and yacon provide insights into Asteraceae paleo-polyploidization history and plant inulin production.</title>
        <authorList>
            <person name="Fan W."/>
            <person name="Wang S."/>
            <person name="Wang H."/>
            <person name="Wang A."/>
            <person name="Jiang F."/>
            <person name="Liu H."/>
            <person name="Zhao H."/>
            <person name="Xu D."/>
            <person name="Zhang Y."/>
        </authorList>
    </citation>
    <scope>NUCLEOTIDE SEQUENCE [LARGE SCALE GENOMIC DNA]</scope>
    <source>
        <strain evidence="2">cv. Yunnan</strain>
        <tissue evidence="1">Leaves</tissue>
    </source>
</reference>